<protein>
    <submittedName>
        <fullName evidence="1">Uncharacterized protein</fullName>
    </submittedName>
</protein>
<dbReference type="Proteomes" id="UP001163096">
    <property type="component" value="Chromosome"/>
</dbReference>
<name>A0A9X9T964_METOG</name>
<dbReference type="KEGG" id="mou:OU421_02840"/>
<dbReference type="AlphaFoldDB" id="A0A9X9T964"/>
<accession>A0A9X9T964</accession>
<keyword evidence="2" id="KW-1185">Reference proteome</keyword>
<gene>
    <name evidence="1" type="ORF">OU421_02840</name>
</gene>
<dbReference type="GeneID" id="76834004"/>
<evidence type="ECO:0000313" key="2">
    <source>
        <dbReference type="Proteomes" id="UP001163096"/>
    </source>
</evidence>
<organism evidence="1 2">
    <name type="scientific">Methanogenium organophilum</name>
    <dbReference type="NCBI Taxonomy" id="2199"/>
    <lineage>
        <taxon>Archaea</taxon>
        <taxon>Methanobacteriati</taxon>
        <taxon>Methanobacteriota</taxon>
        <taxon>Stenosarchaea group</taxon>
        <taxon>Methanomicrobia</taxon>
        <taxon>Methanomicrobiales</taxon>
        <taxon>Methanomicrobiaceae</taxon>
        <taxon>Methanogenium</taxon>
    </lineage>
</organism>
<dbReference type="RefSeq" id="WP_268187104.1">
    <property type="nucleotide sequence ID" value="NZ_CP113361.1"/>
</dbReference>
<sequence length="223" mass="25155">MNKTRHSIPGYQKVIILCLAIALSGTVSGYQMSERSYQAVSACYTDYFIQGYGNVPVYSPDGTVTQAGVIESLPDEKALWDWRYEMEQITNSTRTGMQEYYFPNGPVISYGYDLLGTICVGIWEEADITRRTRDDIYAVIDAEAKTRGIEGVPVIFISESIIDTRPLRIPDPNETAFLRPLYEVANGYPPVHIYNQEKQFPSGFPHSSVSFLIETITPGYWYG</sequence>
<reference evidence="1" key="1">
    <citation type="submission" date="2022-11" db="EMBL/GenBank/DDBJ databases">
        <title>Complete genome sequence of Methanogenium organophilum DSM 3596.</title>
        <authorList>
            <person name="Chen S.-C."/>
            <person name="Lai S.-J."/>
            <person name="You Y.-T."/>
        </authorList>
    </citation>
    <scope>NUCLEOTIDE SEQUENCE</scope>
    <source>
        <strain evidence="1">DSM 3596</strain>
    </source>
</reference>
<dbReference type="EMBL" id="CP113361">
    <property type="protein sequence ID" value="WAI01827.1"/>
    <property type="molecule type" value="Genomic_DNA"/>
</dbReference>
<evidence type="ECO:0000313" key="1">
    <source>
        <dbReference type="EMBL" id="WAI01827.1"/>
    </source>
</evidence>
<proteinExistence type="predicted"/>